<organism evidence="1 2">
    <name type="scientific">Scytonema hofmannii PCC 7110</name>
    <dbReference type="NCBI Taxonomy" id="128403"/>
    <lineage>
        <taxon>Bacteria</taxon>
        <taxon>Bacillati</taxon>
        <taxon>Cyanobacteriota</taxon>
        <taxon>Cyanophyceae</taxon>
        <taxon>Nostocales</taxon>
        <taxon>Scytonemataceae</taxon>
        <taxon>Scytonema</taxon>
    </lineage>
</organism>
<accession>A0A139XAG4</accession>
<protein>
    <submittedName>
        <fullName evidence="1">Uncharacterized protein</fullName>
    </submittedName>
</protein>
<sequence length="73" mass="8379">MYADEICLYKKSIVVFGCNQGRKDGCDKGKHDNQYSDRLGASVQQYQKPGFFKLSIRDIKLCTREKPGFLPPF</sequence>
<dbReference type="Proteomes" id="UP000076925">
    <property type="component" value="Unassembled WGS sequence"/>
</dbReference>
<gene>
    <name evidence="1" type="ORF">WA1_16785</name>
</gene>
<evidence type="ECO:0000313" key="1">
    <source>
        <dbReference type="EMBL" id="KYC41694.1"/>
    </source>
</evidence>
<dbReference type="EMBL" id="ANNX02000020">
    <property type="protein sequence ID" value="KYC41694.1"/>
    <property type="molecule type" value="Genomic_DNA"/>
</dbReference>
<comment type="caution">
    <text evidence="1">The sequence shown here is derived from an EMBL/GenBank/DDBJ whole genome shotgun (WGS) entry which is preliminary data.</text>
</comment>
<dbReference type="STRING" id="128403.WA1_16785"/>
<reference evidence="1 2" key="1">
    <citation type="journal article" date="2013" name="Genome Biol. Evol.">
        <title>Genomes of Stigonematalean cyanobacteria (subsection V) and the evolution of oxygenic photosynthesis from prokaryotes to plastids.</title>
        <authorList>
            <person name="Dagan T."/>
            <person name="Roettger M."/>
            <person name="Stucken K."/>
            <person name="Landan G."/>
            <person name="Koch R."/>
            <person name="Major P."/>
            <person name="Gould S.B."/>
            <person name="Goremykin V.V."/>
            <person name="Rippka R."/>
            <person name="Tandeau de Marsac N."/>
            <person name="Gugger M."/>
            <person name="Lockhart P.J."/>
            <person name="Allen J.F."/>
            <person name="Brune I."/>
            <person name="Maus I."/>
            <person name="Puhler A."/>
            <person name="Martin W.F."/>
        </authorList>
    </citation>
    <scope>NUCLEOTIDE SEQUENCE [LARGE SCALE GENOMIC DNA]</scope>
    <source>
        <strain evidence="1 2">PCC 7110</strain>
    </source>
</reference>
<evidence type="ECO:0000313" key="2">
    <source>
        <dbReference type="Proteomes" id="UP000076925"/>
    </source>
</evidence>
<dbReference type="AlphaFoldDB" id="A0A139XAG4"/>
<proteinExistence type="predicted"/>
<keyword evidence="2" id="KW-1185">Reference proteome</keyword>
<name>A0A139XAG4_9CYAN</name>
<dbReference type="RefSeq" id="WP_017746605.1">
    <property type="nucleotide sequence ID" value="NZ_KQ976354.1"/>
</dbReference>